<proteinExistence type="predicted"/>
<dbReference type="EMBL" id="NHNT01000016">
    <property type="protein sequence ID" value="OUZ37487.1"/>
    <property type="molecule type" value="Genomic_DNA"/>
</dbReference>
<comment type="caution">
    <text evidence="2">The sequence shown here is derived from an EMBL/GenBank/DDBJ whole genome shotgun (WGS) entry which is preliminary data.</text>
</comment>
<accession>A0ABX3ZDJ1</accession>
<feature type="transmembrane region" description="Helical" evidence="1">
    <location>
        <begin position="62"/>
        <end position="83"/>
    </location>
</feature>
<evidence type="ECO:0000313" key="3">
    <source>
        <dbReference type="Proteomes" id="UP000196594"/>
    </source>
</evidence>
<feature type="transmembrane region" description="Helical" evidence="1">
    <location>
        <begin position="147"/>
        <end position="169"/>
    </location>
</feature>
<feature type="transmembrane region" description="Helical" evidence="1">
    <location>
        <begin position="21"/>
        <end position="42"/>
    </location>
</feature>
<name>A0ABX3ZDJ1_9BACL</name>
<feature type="transmembrane region" description="Helical" evidence="1">
    <location>
        <begin position="103"/>
        <end position="127"/>
    </location>
</feature>
<feature type="transmembrane region" description="Helical" evidence="1">
    <location>
        <begin position="178"/>
        <end position="196"/>
    </location>
</feature>
<feature type="transmembrane region" description="Helical" evidence="1">
    <location>
        <begin position="208"/>
        <end position="228"/>
    </location>
</feature>
<evidence type="ECO:0000256" key="1">
    <source>
        <dbReference type="SAM" id="Phobius"/>
    </source>
</evidence>
<keyword evidence="1" id="KW-1133">Transmembrane helix</keyword>
<keyword evidence="3" id="KW-1185">Reference proteome</keyword>
<keyword evidence="1" id="KW-0812">Transmembrane</keyword>
<sequence>MTSIVTVSPTRNIYEQVKWKCRAYSSMFSSVLIVYILLALLTGGLSGSVGRGVSFVNYEERFYSLDGLFIYTIMLMVILGWMLASKQLSRQNYSIVTTNLTEVVSTGIFLIILCVFTLAAAVSTLTISVLINLLSTGDQSLYYDSNISFIAIIGFIVCTLLAASVGYFLHAVFNFSKIAFIILAVGMFLLIRQYTFDTWQFVFGDGTMQIIGRSAVYVVILWLLIAWIRRKREVTRQ</sequence>
<reference evidence="2 3" key="1">
    <citation type="journal article" date="2017" name="Int. J. Syst. Evol. Microbiol.">
        <title>Solibacillus kalamii sp. nov., isolated from a high-efficiency particulate arrestance filter system used in the International Space Station.</title>
        <authorList>
            <person name="Checinska Sielaff A."/>
            <person name="Kumar R.M."/>
            <person name="Pal D."/>
            <person name="Mayilraj S."/>
            <person name="Venkateswaran K."/>
        </authorList>
    </citation>
    <scope>NUCLEOTIDE SEQUENCE [LARGE SCALE GENOMIC DNA]</scope>
    <source>
        <strain evidence="2 3">ISSFR-015</strain>
    </source>
</reference>
<dbReference type="RefSeq" id="WP_087618516.1">
    <property type="nucleotide sequence ID" value="NZ_JAFBEY010000013.1"/>
</dbReference>
<organism evidence="2 3">
    <name type="scientific">Solibacillus kalamii</name>
    <dbReference type="NCBI Taxonomy" id="1748298"/>
    <lineage>
        <taxon>Bacteria</taxon>
        <taxon>Bacillati</taxon>
        <taxon>Bacillota</taxon>
        <taxon>Bacilli</taxon>
        <taxon>Bacillales</taxon>
        <taxon>Caryophanaceae</taxon>
        <taxon>Solibacillus</taxon>
    </lineage>
</organism>
<gene>
    <name evidence="2" type="ORF">CBM15_17795</name>
</gene>
<evidence type="ECO:0000313" key="2">
    <source>
        <dbReference type="EMBL" id="OUZ37487.1"/>
    </source>
</evidence>
<protein>
    <submittedName>
        <fullName evidence="2">Silver transporter</fullName>
    </submittedName>
</protein>
<keyword evidence="1" id="KW-0472">Membrane</keyword>
<dbReference type="Proteomes" id="UP000196594">
    <property type="component" value="Unassembled WGS sequence"/>
</dbReference>